<evidence type="ECO:0000256" key="7">
    <source>
        <dbReference type="ARBA" id="ARBA00023239"/>
    </source>
</evidence>
<keyword evidence="10" id="KW-0963">Cytoplasm</keyword>
<comment type="function">
    <text evidence="10">IGPS catalyzes the conversion of PRFAR and glutamine to IGP, AICAR and glutamate. The HisH subunit catalyzes the hydrolysis of glutamine to glutamate and ammonia as part of the synthesis of IGP and AICAR. The resulting ammonia molecule is channeled to the active site of HisF.</text>
</comment>
<dbReference type="PROSITE" id="PS51273">
    <property type="entry name" value="GATASE_TYPE_1"/>
    <property type="match status" value="1"/>
</dbReference>
<keyword evidence="6 10" id="KW-0368">Histidine biosynthesis</keyword>
<comment type="caution">
    <text evidence="13">The sequence shown here is derived from an EMBL/GenBank/DDBJ whole genome shotgun (WGS) entry which is preliminary data.</text>
</comment>
<reference evidence="13 14" key="1">
    <citation type="submission" date="2011-09" db="EMBL/GenBank/DDBJ databases">
        <title>The draft genome of Treponema saccharophilum DSM 2985.</title>
        <authorList>
            <consortium name="US DOE Joint Genome Institute (JGI-PGF)"/>
            <person name="Lucas S."/>
            <person name="Copeland A."/>
            <person name="Lapidus A."/>
            <person name="Glavina del Rio T."/>
            <person name="Dalin E."/>
            <person name="Tice H."/>
            <person name="Bruce D."/>
            <person name="Goodwin L."/>
            <person name="Pitluck S."/>
            <person name="Peters L."/>
            <person name="Kyrpides N."/>
            <person name="Mavromatis K."/>
            <person name="Ivanova N."/>
            <person name="Markowitz V."/>
            <person name="Cheng J.-F."/>
            <person name="Hugenholtz P."/>
            <person name="Woyke T."/>
            <person name="Wu D."/>
            <person name="Gronow S."/>
            <person name="Wellnitz S."/>
            <person name="Brambilla E."/>
            <person name="Klenk H.-P."/>
            <person name="Eisen J.A."/>
        </authorList>
    </citation>
    <scope>NUCLEOTIDE SEQUENCE [LARGE SCALE GENOMIC DNA]</scope>
    <source>
        <strain evidence="13 14">DSM 2985</strain>
    </source>
</reference>
<dbReference type="PATRIC" id="fig|907348.3.peg.633"/>
<sequence length="216" mass="23498">MTGIVDYNAGNIRSVERALAFLKAPYVLSRNPRDLEGCDRLLFPGVGEAKYAMEQLRATGFDSFLKDWAKSGKPLVGICLGSQIIFEHSEEGDVDCLGLIPGTIRHFSSVWRDSGKSAELLKVPAIGWSDLTYRNGGSPLLDGVPEHSDFYFVHSYIIQPAEPSVVKATADYGCDVPACVSKGSVTAFQFHPEKSGRAGLRILRNFVRDDLGGDGV</sequence>
<dbReference type="AlphaFoldDB" id="H7EII5"/>
<dbReference type="EC" id="4.3.2.10" evidence="10"/>
<evidence type="ECO:0000313" key="13">
    <source>
        <dbReference type="EMBL" id="EIC02636.1"/>
    </source>
</evidence>
<comment type="catalytic activity">
    <reaction evidence="8 10">
        <text>5-[(5-phospho-1-deoxy-D-ribulos-1-ylimino)methylamino]-1-(5-phospho-beta-D-ribosyl)imidazole-4-carboxamide + L-glutamine = D-erythro-1-(imidazol-4-yl)glycerol 3-phosphate + 5-amino-1-(5-phospho-beta-D-ribosyl)imidazole-4-carboxamide + L-glutamate + H(+)</text>
        <dbReference type="Rhea" id="RHEA:24793"/>
        <dbReference type="ChEBI" id="CHEBI:15378"/>
        <dbReference type="ChEBI" id="CHEBI:29985"/>
        <dbReference type="ChEBI" id="CHEBI:58278"/>
        <dbReference type="ChEBI" id="CHEBI:58359"/>
        <dbReference type="ChEBI" id="CHEBI:58475"/>
        <dbReference type="ChEBI" id="CHEBI:58525"/>
        <dbReference type="EC" id="4.3.2.10"/>
    </reaction>
</comment>
<keyword evidence="13" id="KW-0808">Transferase</keyword>
<dbReference type="PANTHER" id="PTHR42701:SF1">
    <property type="entry name" value="IMIDAZOLE GLYCEROL PHOSPHATE SYNTHASE SUBUNIT HISH"/>
    <property type="match status" value="1"/>
</dbReference>
<comment type="subcellular location">
    <subcellularLocation>
        <location evidence="10">Cytoplasm</location>
    </subcellularLocation>
</comment>
<dbReference type="InterPro" id="IPR010139">
    <property type="entry name" value="Imidazole-glycPsynth_HisH"/>
</dbReference>
<comment type="catalytic activity">
    <reaction evidence="9 10">
        <text>L-glutamine + H2O = L-glutamate + NH4(+)</text>
        <dbReference type="Rhea" id="RHEA:15889"/>
        <dbReference type="ChEBI" id="CHEBI:15377"/>
        <dbReference type="ChEBI" id="CHEBI:28938"/>
        <dbReference type="ChEBI" id="CHEBI:29985"/>
        <dbReference type="ChEBI" id="CHEBI:58359"/>
        <dbReference type="EC" id="3.5.1.2"/>
    </reaction>
</comment>
<keyword evidence="14" id="KW-1185">Reference proteome</keyword>
<dbReference type="CDD" id="cd01748">
    <property type="entry name" value="GATase1_IGP_Synthase"/>
    <property type="match status" value="1"/>
</dbReference>
<keyword evidence="5 10" id="KW-0315">Glutamine amidotransferase</keyword>
<dbReference type="SUPFAM" id="SSF52317">
    <property type="entry name" value="Class I glutamine amidotransferase-like"/>
    <property type="match status" value="1"/>
</dbReference>
<protein>
    <recommendedName>
        <fullName evidence="10">Imidazole glycerol phosphate synthase subunit HisH</fullName>
        <ecNumber evidence="10">4.3.2.10</ecNumber>
    </recommendedName>
    <alternativeName>
        <fullName evidence="10">IGP synthase glutaminase subunit</fullName>
        <ecNumber evidence="10">3.5.1.2</ecNumber>
    </alternativeName>
    <alternativeName>
        <fullName evidence="10">IGP synthase subunit HisH</fullName>
    </alternativeName>
    <alternativeName>
        <fullName evidence="10">ImGP synthase subunit HisH</fullName>
        <shortName evidence="10">IGPS subunit HisH</shortName>
    </alternativeName>
</protein>
<feature type="active site" evidence="10 11">
    <location>
        <position position="193"/>
    </location>
</feature>
<dbReference type="EC" id="3.5.1.2" evidence="10"/>
<comment type="pathway">
    <text evidence="1 10">Amino-acid biosynthesis; L-histidine biosynthesis; L-histidine from 5-phospho-alpha-D-ribose 1-diphosphate: step 5/9.</text>
</comment>
<dbReference type="PANTHER" id="PTHR42701">
    <property type="entry name" value="IMIDAZOLE GLYCEROL PHOSPHATE SYNTHASE SUBUNIT HISH"/>
    <property type="match status" value="1"/>
</dbReference>
<evidence type="ECO:0000259" key="12">
    <source>
        <dbReference type="Pfam" id="PF00117"/>
    </source>
</evidence>
<gene>
    <name evidence="10" type="primary">hisH</name>
    <name evidence="13" type="ORF">TresaDRAFT_1916</name>
</gene>
<evidence type="ECO:0000256" key="4">
    <source>
        <dbReference type="ARBA" id="ARBA00022801"/>
    </source>
</evidence>
<evidence type="ECO:0000256" key="5">
    <source>
        <dbReference type="ARBA" id="ARBA00022962"/>
    </source>
</evidence>
<dbReference type="HAMAP" id="MF_00278">
    <property type="entry name" value="HisH"/>
    <property type="match status" value="1"/>
</dbReference>
<dbReference type="OrthoDB" id="9807137at2"/>
<keyword evidence="4 10" id="KW-0378">Hydrolase</keyword>
<evidence type="ECO:0000256" key="3">
    <source>
        <dbReference type="ARBA" id="ARBA00022605"/>
    </source>
</evidence>
<dbReference type="eggNOG" id="COG0118">
    <property type="taxonomic scope" value="Bacteria"/>
</dbReference>
<dbReference type="Proteomes" id="UP000003571">
    <property type="component" value="Unassembled WGS sequence"/>
</dbReference>
<dbReference type="UniPathway" id="UPA00031">
    <property type="reaction ID" value="UER00010"/>
</dbReference>
<evidence type="ECO:0000256" key="8">
    <source>
        <dbReference type="ARBA" id="ARBA00047838"/>
    </source>
</evidence>
<evidence type="ECO:0000256" key="1">
    <source>
        <dbReference type="ARBA" id="ARBA00005091"/>
    </source>
</evidence>
<evidence type="ECO:0000256" key="6">
    <source>
        <dbReference type="ARBA" id="ARBA00023102"/>
    </source>
</evidence>
<evidence type="ECO:0000256" key="10">
    <source>
        <dbReference type="HAMAP-Rule" id="MF_00278"/>
    </source>
</evidence>
<evidence type="ECO:0000256" key="11">
    <source>
        <dbReference type="PIRSR" id="PIRSR000495-1"/>
    </source>
</evidence>
<name>H7EII5_9SPIR</name>
<dbReference type="InterPro" id="IPR029062">
    <property type="entry name" value="Class_I_gatase-like"/>
</dbReference>
<accession>H7EII5</accession>
<dbReference type="Gene3D" id="3.40.50.880">
    <property type="match status" value="1"/>
</dbReference>
<keyword evidence="13" id="KW-0328">Glycosyltransferase</keyword>
<feature type="domain" description="Glutamine amidotransferase" evidence="12">
    <location>
        <begin position="4"/>
        <end position="207"/>
    </location>
</feature>
<keyword evidence="3 10" id="KW-0028">Amino-acid biosynthesis</keyword>
<comment type="subunit">
    <text evidence="2 10">Heterodimer of HisH and HisF.</text>
</comment>
<dbReference type="InterPro" id="IPR017926">
    <property type="entry name" value="GATASE"/>
</dbReference>
<dbReference type="STRING" id="907348.TresaDRAFT_1916"/>
<dbReference type="RefSeq" id="WP_002702775.1">
    <property type="nucleotide sequence ID" value="NZ_AGRW01000036.1"/>
</dbReference>
<feature type="active site" evidence="10 11">
    <location>
        <position position="191"/>
    </location>
</feature>
<proteinExistence type="inferred from homology"/>
<dbReference type="GO" id="GO:0016829">
    <property type="term" value="F:lyase activity"/>
    <property type="evidence" value="ECO:0007669"/>
    <property type="project" value="UniProtKB-KW"/>
</dbReference>
<dbReference type="NCBIfam" id="TIGR01855">
    <property type="entry name" value="IMP_synth_hisH"/>
    <property type="match status" value="1"/>
</dbReference>
<keyword evidence="7 10" id="KW-0456">Lyase</keyword>
<organism evidence="13 14">
    <name type="scientific">Treponema saccharophilum DSM 2985</name>
    <dbReference type="NCBI Taxonomy" id="907348"/>
    <lineage>
        <taxon>Bacteria</taxon>
        <taxon>Pseudomonadati</taxon>
        <taxon>Spirochaetota</taxon>
        <taxon>Spirochaetia</taxon>
        <taxon>Spirochaetales</taxon>
        <taxon>Treponemataceae</taxon>
        <taxon>Treponema</taxon>
    </lineage>
</organism>
<dbReference type="GO" id="GO:0005737">
    <property type="term" value="C:cytoplasm"/>
    <property type="evidence" value="ECO:0007669"/>
    <property type="project" value="UniProtKB-SubCell"/>
</dbReference>
<feature type="active site" description="Nucleophile" evidence="10 11">
    <location>
        <position position="79"/>
    </location>
</feature>
<dbReference type="Pfam" id="PF00117">
    <property type="entry name" value="GATase"/>
    <property type="match status" value="1"/>
</dbReference>
<dbReference type="GO" id="GO:0000107">
    <property type="term" value="F:imidazoleglycerol-phosphate synthase activity"/>
    <property type="evidence" value="ECO:0007669"/>
    <property type="project" value="UniProtKB-UniRule"/>
</dbReference>
<evidence type="ECO:0000313" key="14">
    <source>
        <dbReference type="Proteomes" id="UP000003571"/>
    </source>
</evidence>
<dbReference type="GO" id="GO:0004359">
    <property type="term" value="F:glutaminase activity"/>
    <property type="evidence" value="ECO:0007669"/>
    <property type="project" value="UniProtKB-EC"/>
</dbReference>
<evidence type="ECO:0000256" key="2">
    <source>
        <dbReference type="ARBA" id="ARBA00011152"/>
    </source>
</evidence>
<dbReference type="GO" id="GO:0000105">
    <property type="term" value="P:L-histidine biosynthetic process"/>
    <property type="evidence" value="ECO:0007669"/>
    <property type="project" value="UniProtKB-UniRule"/>
</dbReference>
<dbReference type="EMBL" id="AGRW01000036">
    <property type="protein sequence ID" value="EIC02636.1"/>
    <property type="molecule type" value="Genomic_DNA"/>
</dbReference>
<evidence type="ECO:0000256" key="9">
    <source>
        <dbReference type="ARBA" id="ARBA00049534"/>
    </source>
</evidence>
<dbReference type="PIRSF" id="PIRSF000495">
    <property type="entry name" value="Amidotransf_hisH"/>
    <property type="match status" value="1"/>
</dbReference>